<organism evidence="2 3">
    <name type="scientific">Actinomadura bangladeshensis</name>
    <dbReference type="NCBI Taxonomy" id="453573"/>
    <lineage>
        <taxon>Bacteria</taxon>
        <taxon>Bacillati</taxon>
        <taxon>Actinomycetota</taxon>
        <taxon>Actinomycetes</taxon>
        <taxon>Streptosporangiales</taxon>
        <taxon>Thermomonosporaceae</taxon>
        <taxon>Actinomadura</taxon>
    </lineage>
</organism>
<sequence length="104" mass="11513">MSPGDGADRKATPERMTQHGKDLHRNVNEYLQLAWNNLQGARGISQSNFTATSYVLSMAYVAALDVAEEDLETKKKVLNNFRDLLAASATNWESAEVKSTLSRP</sequence>
<gene>
    <name evidence="2" type="ORF">G3I70_30850</name>
</gene>
<feature type="region of interest" description="Disordered" evidence="1">
    <location>
        <begin position="1"/>
        <end position="23"/>
    </location>
</feature>
<accession>A0A6L9QP35</accession>
<comment type="caution">
    <text evidence="2">The sequence shown here is derived from an EMBL/GenBank/DDBJ whole genome shotgun (WGS) entry which is preliminary data.</text>
</comment>
<dbReference type="EMBL" id="JAAGLI010000842">
    <property type="protein sequence ID" value="NEA26868.1"/>
    <property type="molecule type" value="Genomic_DNA"/>
</dbReference>
<name>A0A6L9QP35_9ACTN</name>
<dbReference type="AlphaFoldDB" id="A0A6L9QP35"/>
<reference evidence="2 3" key="1">
    <citation type="submission" date="2020-01" db="EMBL/GenBank/DDBJ databases">
        <title>Insect and environment-associated Actinomycetes.</title>
        <authorList>
            <person name="Currrie C."/>
            <person name="Chevrette M."/>
            <person name="Carlson C."/>
            <person name="Stubbendieck R."/>
            <person name="Wendt-Pienkowski E."/>
        </authorList>
    </citation>
    <scope>NUCLEOTIDE SEQUENCE [LARGE SCALE GENOMIC DNA]</scope>
    <source>
        <strain evidence="2 3">SID10258</strain>
    </source>
</reference>
<evidence type="ECO:0000313" key="3">
    <source>
        <dbReference type="Proteomes" id="UP000475532"/>
    </source>
</evidence>
<evidence type="ECO:0000256" key="1">
    <source>
        <dbReference type="SAM" id="MobiDB-lite"/>
    </source>
</evidence>
<protein>
    <submittedName>
        <fullName evidence="2">Uncharacterized protein</fullName>
    </submittedName>
</protein>
<evidence type="ECO:0000313" key="2">
    <source>
        <dbReference type="EMBL" id="NEA26868.1"/>
    </source>
</evidence>
<dbReference type="RefSeq" id="WP_163060905.1">
    <property type="nucleotide sequence ID" value="NZ_JAAGLI010000842.1"/>
</dbReference>
<dbReference type="Proteomes" id="UP000475532">
    <property type="component" value="Unassembled WGS sequence"/>
</dbReference>
<proteinExistence type="predicted"/>